<name>A0A563VWM5_9CYAN</name>
<accession>A0A563VWM5</accession>
<sequence length="55" mass="6242">MQVIAFEIVDNGSKRITKSEVLSGLEINILTEALQRSRNSNHTEVGAWLLQQFQQ</sequence>
<evidence type="ECO:0000313" key="2">
    <source>
        <dbReference type="Proteomes" id="UP000320055"/>
    </source>
</evidence>
<reference evidence="1 2" key="1">
    <citation type="submission" date="2019-01" db="EMBL/GenBank/DDBJ databases">
        <authorList>
            <person name="Brito A."/>
        </authorList>
    </citation>
    <scope>NUCLEOTIDE SEQUENCE [LARGE SCALE GENOMIC DNA]</scope>
    <source>
        <strain evidence="1">1</strain>
    </source>
</reference>
<evidence type="ECO:0000313" key="1">
    <source>
        <dbReference type="EMBL" id="VEP15811.1"/>
    </source>
</evidence>
<dbReference type="AlphaFoldDB" id="A0A563VWM5"/>
<organism evidence="1 2">
    <name type="scientific">Hyella patelloides LEGE 07179</name>
    <dbReference type="NCBI Taxonomy" id="945734"/>
    <lineage>
        <taxon>Bacteria</taxon>
        <taxon>Bacillati</taxon>
        <taxon>Cyanobacteriota</taxon>
        <taxon>Cyanophyceae</taxon>
        <taxon>Pleurocapsales</taxon>
        <taxon>Hyellaceae</taxon>
        <taxon>Hyella</taxon>
    </lineage>
</organism>
<proteinExistence type="predicted"/>
<dbReference type="EMBL" id="CAACVJ010000305">
    <property type="protein sequence ID" value="VEP15811.1"/>
    <property type="molecule type" value="Genomic_DNA"/>
</dbReference>
<protein>
    <submittedName>
        <fullName evidence="1">Uncharacterized protein</fullName>
    </submittedName>
</protein>
<keyword evidence="2" id="KW-1185">Reference proteome</keyword>
<gene>
    <name evidence="1" type="ORF">H1P_3730002</name>
</gene>
<dbReference type="Proteomes" id="UP000320055">
    <property type="component" value="Unassembled WGS sequence"/>
</dbReference>